<name>A0ABT4AK89_9BACT</name>
<reference evidence="2 3" key="1">
    <citation type="submission" date="2022-11" db="EMBL/GenBank/DDBJ databases">
        <title>Minimal conservation of predation-associated metabolite biosynthetic gene clusters underscores biosynthetic potential of Myxococcota including descriptions for ten novel species: Archangium lansinium sp. nov., Myxococcus landrumus sp. nov., Nannocystis bai.</title>
        <authorList>
            <person name="Ahearne A."/>
            <person name="Stevens C."/>
            <person name="Phillips K."/>
        </authorList>
    </citation>
    <scope>NUCLEOTIDE SEQUENCE [LARGE SCALE GENOMIC DNA]</scope>
    <source>
        <strain evidence="2 3">MIWBW</strain>
    </source>
</reference>
<dbReference type="EMBL" id="JAPNKA010000001">
    <property type="protein sequence ID" value="MCY1082108.1"/>
    <property type="molecule type" value="Genomic_DNA"/>
</dbReference>
<gene>
    <name evidence="2" type="ORF">OV287_47465</name>
</gene>
<dbReference type="Proteomes" id="UP001207654">
    <property type="component" value="Unassembled WGS sequence"/>
</dbReference>
<feature type="compositionally biased region" description="Basic and acidic residues" evidence="1">
    <location>
        <begin position="138"/>
        <end position="147"/>
    </location>
</feature>
<comment type="caution">
    <text evidence="2">The sequence shown here is derived from an EMBL/GenBank/DDBJ whole genome shotgun (WGS) entry which is preliminary data.</text>
</comment>
<evidence type="ECO:0008006" key="4">
    <source>
        <dbReference type="Google" id="ProtNLM"/>
    </source>
</evidence>
<proteinExistence type="predicted"/>
<evidence type="ECO:0000256" key="1">
    <source>
        <dbReference type="SAM" id="MobiDB-lite"/>
    </source>
</evidence>
<accession>A0ABT4AK89</accession>
<feature type="region of interest" description="Disordered" evidence="1">
    <location>
        <begin position="80"/>
        <end position="156"/>
    </location>
</feature>
<sequence>MPIPDDAACSALAPREGRERQTWFRETDMHDSGFKRWMVLGALASASWLVSACGALPQQGNTYAVAPGFVRPAEQAGYNGTIRDIPTSIDPRTPEADGVQGRSLRMDAGERALLGAEQGLGGSGSTPPAQGPEGGPLYEEKGAEGKNKPTKPNTRK</sequence>
<evidence type="ECO:0000313" key="3">
    <source>
        <dbReference type="Proteomes" id="UP001207654"/>
    </source>
</evidence>
<evidence type="ECO:0000313" key="2">
    <source>
        <dbReference type="EMBL" id="MCY1082108.1"/>
    </source>
</evidence>
<dbReference type="RefSeq" id="WP_267540684.1">
    <property type="nucleotide sequence ID" value="NZ_JAPNKA010000001.1"/>
</dbReference>
<keyword evidence="3" id="KW-1185">Reference proteome</keyword>
<organism evidence="2 3">
    <name type="scientific">Archangium lansingense</name>
    <dbReference type="NCBI Taxonomy" id="2995310"/>
    <lineage>
        <taxon>Bacteria</taxon>
        <taxon>Pseudomonadati</taxon>
        <taxon>Myxococcota</taxon>
        <taxon>Myxococcia</taxon>
        <taxon>Myxococcales</taxon>
        <taxon>Cystobacterineae</taxon>
        <taxon>Archangiaceae</taxon>
        <taxon>Archangium</taxon>
    </lineage>
</organism>
<protein>
    <recommendedName>
        <fullName evidence="4">Lipoprotein</fullName>
    </recommendedName>
</protein>